<name>A0A0B5CLX4_NEIEG</name>
<reference evidence="2 3" key="2">
    <citation type="journal article" date="2015" name="PLoS Genet.">
        <title>Common Cell Shape Evolution of Two Nasopharyngeal Pathogens.</title>
        <authorList>
            <person name="Veyrier F.J."/>
            <person name="Biais N."/>
            <person name="Morales P."/>
            <person name="Belkacem N."/>
            <person name="Guilhen C."/>
            <person name="Ranjeva S."/>
            <person name="Sismeiro O."/>
            <person name="Pehau-Arnaudet G."/>
            <person name="Rocha E.P."/>
            <person name="Werts C."/>
            <person name="Taha M.K."/>
            <person name="Boneca I.G."/>
        </authorList>
    </citation>
    <scope>NUCLEOTIDE SEQUENCE [LARGE SCALE GENOMIC DNA]</scope>
    <source>
        <strain evidence="2 3">ATCC 29315</strain>
    </source>
</reference>
<dbReference type="KEGG" id="nel:NELON_00765"/>
<dbReference type="Proteomes" id="UP000031392">
    <property type="component" value="Chromosome"/>
</dbReference>
<proteinExistence type="predicted"/>
<dbReference type="RefSeq" id="WP_041961568.1">
    <property type="nucleotide sequence ID" value="NZ_CP007726.1"/>
</dbReference>
<dbReference type="AlphaFoldDB" id="A0A0B5CLX4"/>
<feature type="domain" description="PIN-like" evidence="1">
    <location>
        <begin position="5"/>
        <end position="102"/>
    </location>
</feature>
<evidence type="ECO:0000313" key="2">
    <source>
        <dbReference type="EMBL" id="AJE17555.1"/>
    </source>
</evidence>
<dbReference type="HOGENOM" id="CLU_729230_0_0_4"/>
<dbReference type="InterPro" id="IPR041494">
    <property type="entry name" value="PIN7"/>
</dbReference>
<evidence type="ECO:0000313" key="3">
    <source>
        <dbReference type="Proteomes" id="UP000031392"/>
    </source>
</evidence>
<evidence type="ECO:0000259" key="1">
    <source>
        <dbReference type="Pfam" id="PF18475"/>
    </source>
</evidence>
<sequence>MKHLLIDFENVQPQNLDNLPTDGIHIWLFLGAVHKSLPVSLVKSLLRFGERTHLVQLQKTGKNALDFYLSYYLGQITATDPEARIGILSRDGGYDVLVEHILETRQAKGIVRLADIDEVQHQKITAAPPLALLENSPQPETEPKPQQSLVPYFQAALAALRRPDAFRPSRLHNLQKYLHKYVLCDLFADKADEECERTANAVIHKLKVQNFISIDEQEAVSYHISDNDLLQKIQRYILSKRPQTYADFQTAVQSRADALCLRVSPNDIQAFARHLREQNLIRQENGKIEYAPFAEPKPQPAPKQAAKTGWQPDEAKWKKLIAALSVKNRPNKTKALRNTIKVHVKCGEQEIEKMLKHLQDTKILHLEGEKIVYSKSVCR</sequence>
<dbReference type="EMBL" id="CP007726">
    <property type="protein sequence ID" value="AJE17555.1"/>
    <property type="molecule type" value="Genomic_DNA"/>
</dbReference>
<gene>
    <name evidence="2" type="ORF">NELON_00765</name>
</gene>
<protein>
    <recommendedName>
        <fullName evidence="1">PIN-like domain-containing protein</fullName>
    </recommendedName>
</protein>
<dbReference type="Pfam" id="PF18475">
    <property type="entry name" value="PIN7"/>
    <property type="match status" value="1"/>
</dbReference>
<keyword evidence="3" id="KW-1185">Reference proteome</keyword>
<dbReference type="PATRIC" id="fig|546263.7.peg.165"/>
<organism evidence="2 3">
    <name type="scientific">Neisseria elongata subsp. glycolytica ATCC 29315</name>
    <dbReference type="NCBI Taxonomy" id="546263"/>
    <lineage>
        <taxon>Bacteria</taxon>
        <taxon>Pseudomonadati</taxon>
        <taxon>Pseudomonadota</taxon>
        <taxon>Betaproteobacteria</taxon>
        <taxon>Neisseriales</taxon>
        <taxon>Neisseriaceae</taxon>
        <taxon>Neisseria</taxon>
    </lineage>
</organism>
<accession>A0A0B5CLX4</accession>
<reference evidence="3" key="1">
    <citation type="submission" date="2014-05" db="EMBL/GenBank/DDBJ databases">
        <title>Complete Genome sequence of Neisseria elongata subsp. glycolytica.</title>
        <authorList>
            <person name="Veyrier F.J."/>
            <person name="Taha M.-K."/>
        </authorList>
    </citation>
    <scope>NUCLEOTIDE SEQUENCE [LARGE SCALE GENOMIC DNA]</scope>
    <source>
        <strain evidence="3">ATCC 29315</strain>
    </source>
</reference>